<keyword evidence="4" id="KW-1185">Reference proteome</keyword>
<reference evidence="3" key="1">
    <citation type="submission" date="2020-07" db="EMBL/GenBank/DDBJ databases">
        <title>Draft Genome Sequence of a Deep-Sea Yeast, Naganishia (Cryptococcus) liquefaciens strain N6.</title>
        <authorList>
            <person name="Han Y.W."/>
            <person name="Kajitani R."/>
            <person name="Morimoto H."/>
            <person name="Parhat M."/>
            <person name="Tsubouchi H."/>
            <person name="Bakenova O."/>
            <person name="Ogata M."/>
            <person name="Argunhan B."/>
            <person name="Aoki R."/>
            <person name="Kajiwara S."/>
            <person name="Itoh T."/>
            <person name="Iwasaki H."/>
        </authorList>
    </citation>
    <scope>NUCLEOTIDE SEQUENCE</scope>
    <source>
        <strain evidence="3">N6</strain>
    </source>
</reference>
<dbReference type="InterPro" id="IPR036431">
    <property type="entry name" value="ARID_dom_sf"/>
</dbReference>
<name>A0A8H3YDR0_9TREE</name>
<dbReference type="CDD" id="cd16100">
    <property type="entry name" value="ARID"/>
    <property type="match status" value="1"/>
</dbReference>
<evidence type="ECO:0000259" key="2">
    <source>
        <dbReference type="PROSITE" id="PS51011"/>
    </source>
</evidence>
<organism evidence="3 4">
    <name type="scientific">Naganishia liquefaciens</name>
    <dbReference type="NCBI Taxonomy" id="104408"/>
    <lineage>
        <taxon>Eukaryota</taxon>
        <taxon>Fungi</taxon>
        <taxon>Dikarya</taxon>
        <taxon>Basidiomycota</taxon>
        <taxon>Agaricomycotina</taxon>
        <taxon>Tremellomycetes</taxon>
        <taxon>Filobasidiales</taxon>
        <taxon>Filobasidiaceae</taxon>
        <taxon>Naganishia</taxon>
    </lineage>
</organism>
<feature type="region of interest" description="Disordered" evidence="1">
    <location>
        <begin position="422"/>
        <end position="461"/>
    </location>
</feature>
<dbReference type="Proteomes" id="UP000620104">
    <property type="component" value="Unassembled WGS sequence"/>
</dbReference>
<sequence length="1351" mass="145202">MANNNGFGNFDMAALLNSGLDLSMLNSLSGMNQPQQRPAMPMQNQGPPMQNMGGMQGMNLGMMGNGAGMPQNMGGNGSGNTQQSNNGMTNTQLLNAYNQLQAAQSSQRMQNRSGTPNMATNMPRMPSGQFQNGPGQPPAQQQQQQQHGDGSNHYQQLQRLLASKNTAGALQNPMRPPFNQSQSNDMMQEGRNPGQNGMNPQLAATQAQLRMAASTNLTRVQQMQQSMQQQIQQNSTQQSNPQVQNTAAIPGNMFNNFLGQNNPNQFNLGNNMTAGQNPGPSPQLHNAQQQQVRPPANMSQSSPLGPGRVPPQGGAIPQNLIELNQQFQQLNEQQRQQLMSLYQHQGRAQNAFSNQMTPRTLSQTLQSVGNLDTSPMSVGPTGQNQGPNPNMNMQAAQGQAMAAAQQRAHLAQQAQQAANQFGNNGLNNQQMIQPSTGGSGPGLKPGQPGTGPNNANGPPRTFEWEKISDAELIETGKGMLPKLAAQIKALQGTPQNSPHRASMENQIRNNNQIRVTFVKEMRRRNLDMSLVGGLPAGVAQQMQQQQAQLATPQGQNQSLVGSNLGAMSKLNSSDPMQMDAQAQQGGTMGPGGFQNGLPPRAGPNPVTDSGFAANGLPKATTPQGRAIQEAQLVMPRQKFAEIVGSIYRNSRKTEIPQHIIENRPLDLYALFTTVAKFGGCAEVSSKDIWSMVGGLMGFVHNGGPPPISSAEVARQLQQIYSEALHVIEGHYLSVIVKQKKESAAMLSRQNQASAGTAGPNAAGKRNFGEMANQVAPANVNQQPPPPNGANTGPPVDTGGFTLDQLNRLATANSAQLASYNLTPEQMSIIQRHRATLLAAYQQKTGGMRPPGVPPALPGMLPNAKGEWVIKGRVITPQEYEKGKQIVAKMYNTHIATIQLAQEQIPEAERANYQKQITNSMQMLKSFDHILTLEFAMRPQRQNDPEVINLYKVAGLLRRAVGKWVTEHVAMLKPQVLGSAFSKVAVETNKIRKTHLPDPPPIDAAPAPAGISSMGPQNPDKAPQPAEPLSTAAGASGAIPPRLRVEDLKQPPGKRQKSNVKDDRSSPAATTARGMSVGTDGNPPTPTVAQNAAMSSPTAKKAPRPKPQRRKPSMASASKPDITPKVEKLPVISSGVADAPSTEASLTLPQFTGLADISPQNNSLGISFRQMGSAAVSAHRKEEEDGRVDPLSFLEASMAKLEDVMRTSGQTFTGLERDLAMPITPSMHDTRFDPSKQTRSYLQQRPREQDPAFDYSSFIDESAFAMGDDDLESADKAKRLPLPAETPELVPIAPGVVDPSPTSVVAITPHGVQSSNMEDESVYSPKQGNFEYPLGEDGWLDNLGMDPTYWMS</sequence>
<feature type="compositionally biased region" description="Low complexity" evidence="1">
    <location>
        <begin position="126"/>
        <end position="148"/>
    </location>
</feature>
<gene>
    <name evidence="3" type="ORF">NliqN6_2001</name>
</gene>
<feature type="compositionally biased region" description="Polar residues" evidence="1">
    <location>
        <begin position="1086"/>
        <end position="1097"/>
    </location>
</feature>
<feature type="region of interest" description="Disordered" evidence="1">
    <location>
        <begin position="101"/>
        <end position="153"/>
    </location>
</feature>
<comment type="caution">
    <text evidence="3">The sequence shown here is derived from an EMBL/GenBank/DDBJ whole genome shotgun (WGS) entry which is preliminary data.</text>
</comment>
<dbReference type="SUPFAM" id="SSF46774">
    <property type="entry name" value="ARID-like"/>
    <property type="match status" value="1"/>
</dbReference>
<dbReference type="GO" id="GO:0003677">
    <property type="term" value="F:DNA binding"/>
    <property type="evidence" value="ECO:0007669"/>
    <property type="project" value="InterPro"/>
</dbReference>
<dbReference type="PROSITE" id="PS51011">
    <property type="entry name" value="ARID"/>
    <property type="match status" value="1"/>
</dbReference>
<dbReference type="Pfam" id="PF01388">
    <property type="entry name" value="ARID"/>
    <property type="match status" value="1"/>
</dbReference>
<feature type="compositionally biased region" description="Polar residues" evidence="1">
    <location>
        <begin position="101"/>
        <end position="120"/>
    </location>
</feature>
<feature type="compositionally biased region" description="Polar residues" evidence="1">
    <location>
        <begin position="273"/>
        <end position="303"/>
    </location>
</feature>
<evidence type="ECO:0000313" key="4">
    <source>
        <dbReference type="Proteomes" id="UP000620104"/>
    </source>
</evidence>
<evidence type="ECO:0000313" key="3">
    <source>
        <dbReference type="EMBL" id="GHJ85599.1"/>
    </source>
</evidence>
<evidence type="ECO:0000256" key="1">
    <source>
        <dbReference type="SAM" id="MobiDB-lite"/>
    </source>
</evidence>
<protein>
    <recommendedName>
        <fullName evidence="2">ARID domain-containing protein</fullName>
    </recommendedName>
</protein>
<dbReference type="InterPro" id="IPR001606">
    <property type="entry name" value="ARID_dom"/>
</dbReference>
<feature type="compositionally biased region" description="Polar residues" evidence="1">
    <location>
        <begin position="569"/>
        <end position="585"/>
    </location>
</feature>
<dbReference type="SMART" id="SM00501">
    <property type="entry name" value="BRIGHT"/>
    <property type="match status" value="1"/>
</dbReference>
<feature type="compositionally biased region" description="Low complexity" evidence="1">
    <location>
        <begin position="220"/>
        <end position="272"/>
    </location>
</feature>
<feature type="region of interest" description="Disordered" evidence="1">
    <location>
        <begin position="216"/>
        <end position="316"/>
    </location>
</feature>
<feature type="compositionally biased region" description="Basic residues" evidence="1">
    <location>
        <begin position="1100"/>
        <end position="1111"/>
    </location>
</feature>
<feature type="region of interest" description="Disordered" evidence="1">
    <location>
        <begin position="545"/>
        <end position="622"/>
    </location>
</feature>
<feature type="region of interest" description="Disordered" evidence="1">
    <location>
        <begin position="169"/>
        <end position="200"/>
    </location>
</feature>
<feature type="region of interest" description="Disordered" evidence="1">
    <location>
        <begin position="991"/>
        <end position="1125"/>
    </location>
</feature>
<dbReference type="EMBL" id="BLZA01000013">
    <property type="protein sequence ID" value="GHJ85599.1"/>
    <property type="molecule type" value="Genomic_DNA"/>
</dbReference>
<feature type="domain" description="ARID" evidence="2">
    <location>
        <begin position="626"/>
        <end position="732"/>
    </location>
</feature>
<dbReference type="SMART" id="SM01014">
    <property type="entry name" value="ARID"/>
    <property type="match status" value="1"/>
</dbReference>
<dbReference type="Gene3D" id="1.10.150.60">
    <property type="entry name" value="ARID DNA-binding domain"/>
    <property type="match status" value="1"/>
</dbReference>
<feature type="compositionally biased region" description="Low complexity" evidence="1">
    <location>
        <begin position="545"/>
        <end position="557"/>
    </location>
</feature>
<dbReference type="OrthoDB" id="1938591at2759"/>
<feature type="compositionally biased region" description="Low complexity" evidence="1">
    <location>
        <begin position="445"/>
        <end position="459"/>
    </location>
</feature>
<accession>A0A8H3YDR0</accession>
<proteinExistence type="predicted"/>